<evidence type="ECO:0000256" key="2">
    <source>
        <dbReference type="ARBA" id="ARBA00022747"/>
    </source>
</evidence>
<feature type="coiled-coil region" evidence="4">
    <location>
        <begin position="176"/>
        <end position="203"/>
    </location>
</feature>
<dbReference type="InterPro" id="IPR000055">
    <property type="entry name" value="Restrct_endonuc_typeI_TRD"/>
</dbReference>
<gene>
    <name evidence="6" type="ORF">AVENP_2286</name>
</gene>
<dbReference type="EMBL" id="CP053840">
    <property type="protein sequence ID" value="QKF67814.1"/>
    <property type="molecule type" value="Genomic_DNA"/>
</dbReference>
<dbReference type="AlphaFoldDB" id="A0AAE7B9I1"/>
<evidence type="ECO:0000256" key="1">
    <source>
        <dbReference type="ARBA" id="ARBA00010923"/>
    </source>
</evidence>
<dbReference type="SUPFAM" id="SSF116734">
    <property type="entry name" value="DNA methylase specificity domain"/>
    <property type="match status" value="2"/>
</dbReference>
<protein>
    <submittedName>
        <fullName evidence="6">Type IIB restriction/modification system, specificity subunit</fullName>
    </submittedName>
</protein>
<dbReference type="RefSeq" id="WP_128359034.1">
    <property type="nucleotide sequence ID" value="NZ_CP053840.1"/>
</dbReference>
<dbReference type="GO" id="GO:0009307">
    <property type="term" value="P:DNA restriction-modification system"/>
    <property type="evidence" value="ECO:0007669"/>
    <property type="project" value="UniProtKB-KW"/>
</dbReference>
<accession>A0AAE7B9I1</accession>
<organism evidence="6 7">
    <name type="scientific">Arcobacter venerupis</name>
    <dbReference type="NCBI Taxonomy" id="1054033"/>
    <lineage>
        <taxon>Bacteria</taxon>
        <taxon>Pseudomonadati</taxon>
        <taxon>Campylobacterota</taxon>
        <taxon>Epsilonproteobacteria</taxon>
        <taxon>Campylobacterales</taxon>
        <taxon>Arcobacteraceae</taxon>
        <taxon>Arcobacter</taxon>
    </lineage>
</organism>
<evidence type="ECO:0000259" key="5">
    <source>
        <dbReference type="Pfam" id="PF01420"/>
    </source>
</evidence>
<dbReference type="InterPro" id="IPR052021">
    <property type="entry name" value="Type-I_RS_S_subunit"/>
</dbReference>
<evidence type="ECO:0000256" key="3">
    <source>
        <dbReference type="ARBA" id="ARBA00023125"/>
    </source>
</evidence>
<feature type="domain" description="Type I restriction modification DNA specificity" evidence="5">
    <location>
        <begin position="254"/>
        <end position="423"/>
    </location>
</feature>
<keyword evidence="4" id="KW-0175">Coiled coil</keyword>
<keyword evidence="7" id="KW-1185">Reference proteome</keyword>
<dbReference type="Gene3D" id="3.90.220.20">
    <property type="entry name" value="DNA methylase specificity domains"/>
    <property type="match status" value="2"/>
</dbReference>
<keyword evidence="3" id="KW-0238">DNA-binding</keyword>
<evidence type="ECO:0000256" key="4">
    <source>
        <dbReference type="SAM" id="Coils"/>
    </source>
</evidence>
<sequence length="437" mass="50415">MSKLLNFSKFSVLSNWSVSHLLDSQFQYNKNFKLEKIGTFLKRNKTQILVDDDIEYKRVTIKLYNKGVFVRDKEYGRNIGTKKQFLIEEGQFLLSKIDARNGAFGLATKEVDKAIITADFFAYNIDTTKIEPYFLVLLTTTKKFQNFAQSSSSGTTGRQRINENKFLEVQIPLPTLEEQRNIVNSYKNKIELSNNQILEFKKNHLIIKNHLINELGITQNEDNRKVELLHFLKYSAINKSWSYSDLLNLDAMKSKYELKCLKDISFIIMGSSPKSTELNNVGEGYQFIGGASDIKNETIISKRYIKSSNKITLKNDILYLVRATIGKPFIVNDSYFLGRGVCAIRANENLVSNKYLLNILELFENEIIAKAKGSTFKQISKPDLENLEIPIPNLEVQNKLCNFIDNIKEQNKELKKRSILNKLLSLEEFEREIFNEA</sequence>
<dbReference type="Proteomes" id="UP000503482">
    <property type="component" value="Chromosome"/>
</dbReference>
<comment type="similarity">
    <text evidence="1">Belongs to the type-I restriction system S methylase family.</text>
</comment>
<dbReference type="REBASE" id="386328">
    <property type="entry name" value="S.Ave26156ORF2287P"/>
</dbReference>
<evidence type="ECO:0000313" key="7">
    <source>
        <dbReference type="Proteomes" id="UP000503482"/>
    </source>
</evidence>
<dbReference type="Pfam" id="PF01420">
    <property type="entry name" value="Methylase_S"/>
    <property type="match status" value="2"/>
</dbReference>
<proteinExistence type="inferred from homology"/>
<dbReference type="PANTHER" id="PTHR30408">
    <property type="entry name" value="TYPE-1 RESTRICTION ENZYME ECOKI SPECIFICITY PROTEIN"/>
    <property type="match status" value="1"/>
</dbReference>
<dbReference type="GO" id="GO:0003677">
    <property type="term" value="F:DNA binding"/>
    <property type="evidence" value="ECO:0007669"/>
    <property type="project" value="UniProtKB-KW"/>
</dbReference>
<reference evidence="6 7" key="1">
    <citation type="submission" date="2020-05" db="EMBL/GenBank/DDBJ databases">
        <title>Complete genome sequencing of Campylobacter and Arcobacter type strains.</title>
        <authorList>
            <person name="Miller W.G."/>
            <person name="Yee E."/>
        </authorList>
    </citation>
    <scope>NUCLEOTIDE SEQUENCE [LARGE SCALE GENOMIC DNA]</scope>
    <source>
        <strain evidence="6 7">LMG 26156</strain>
    </source>
</reference>
<dbReference type="PANTHER" id="PTHR30408:SF12">
    <property type="entry name" value="TYPE I RESTRICTION ENZYME MJAVIII SPECIFICITY SUBUNIT"/>
    <property type="match status" value="1"/>
</dbReference>
<dbReference type="InterPro" id="IPR044946">
    <property type="entry name" value="Restrct_endonuc_typeI_TRD_sf"/>
</dbReference>
<dbReference type="KEGG" id="avp:AVENP_2286"/>
<name>A0AAE7B9I1_9BACT</name>
<keyword evidence="2" id="KW-0680">Restriction system</keyword>
<feature type="domain" description="Type I restriction modification DNA specificity" evidence="5">
    <location>
        <begin position="31"/>
        <end position="194"/>
    </location>
</feature>
<evidence type="ECO:0000313" key="6">
    <source>
        <dbReference type="EMBL" id="QKF67814.1"/>
    </source>
</evidence>